<keyword evidence="3 7" id="KW-0812">Transmembrane</keyword>
<evidence type="ECO:0000256" key="2">
    <source>
        <dbReference type="ARBA" id="ARBA00006434"/>
    </source>
</evidence>
<dbReference type="InterPro" id="IPR038377">
    <property type="entry name" value="Na/Glc_symporter_sf"/>
</dbReference>
<dbReference type="AlphaFoldDB" id="A0A934RS43"/>
<evidence type="ECO:0000256" key="1">
    <source>
        <dbReference type="ARBA" id="ARBA00004141"/>
    </source>
</evidence>
<feature type="transmembrane region" description="Helical" evidence="7">
    <location>
        <begin position="68"/>
        <end position="94"/>
    </location>
</feature>
<feature type="transmembrane region" description="Helical" evidence="7">
    <location>
        <begin position="522"/>
        <end position="543"/>
    </location>
</feature>
<feature type="transmembrane region" description="Helical" evidence="7">
    <location>
        <begin position="283"/>
        <end position="307"/>
    </location>
</feature>
<evidence type="ECO:0000256" key="4">
    <source>
        <dbReference type="ARBA" id="ARBA00022989"/>
    </source>
</evidence>
<dbReference type="EMBL" id="JAENIL010000001">
    <property type="protein sequence ID" value="MBK1875351.1"/>
    <property type="molecule type" value="Genomic_DNA"/>
</dbReference>
<proteinExistence type="inferred from homology"/>
<feature type="transmembrane region" description="Helical" evidence="7">
    <location>
        <begin position="481"/>
        <end position="502"/>
    </location>
</feature>
<dbReference type="Gene3D" id="1.20.1730.10">
    <property type="entry name" value="Sodium/glucose cotransporter"/>
    <property type="match status" value="1"/>
</dbReference>
<dbReference type="GO" id="GO:0005412">
    <property type="term" value="F:D-glucose:sodium symporter activity"/>
    <property type="evidence" value="ECO:0007669"/>
    <property type="project" value="TreeGrafter"/>
</dbReference>
<feature type="transmembrane region" description="Helical" evidence="7">
    <location>
        <begin position="422"/>
        <end position="443"/>
    </location>
</feature>
<keyword evidence="4 7" id="KW-1133">Transmembrane helix</keyword>
<feature type="transmembrane region" description="Helical" evidence="7">
    <location>
        <begin position="34"/>
        <end position="56"/>
    </location>
</feature>
<evidence type="ECO:0000256" key="6">
    <source>
        <dbReference type="RuleBase" id="RU362091"/>
    </source>
</evidence>
<keyword evidence="9" id="KW-1185">Reference proteome</keyword>
<dbReference type="CDD" id="cd10328">
    <property type="entry name" value="SLC5sbd_YidK"/>
    <property type="match status" value="1"/>
</dbReference>
<dbReference type="Pfam" id="PF00474">
    <property type="entry name" value="SSF"/>
    <property type="match status" value="1"/>
</dbReference>
<comment type="subcellular location">
    <subcellularLocation>
        <location evidence="1">Membrane</location>
        <topology evidence="1">Multi-pass membrane protein</topology>
    </subcellularLocation>
</comment>
<reference evidence="8" key="1">
    <citation type="submission" date="2021-01" db="EMBL/GenBank/DDBJ databases">
        <title>Modified the classification status of verrucomicrobia.</title>
        <authorList>
            <person name="Feng X."/>
        </authorList>
    </citation>
    <scope>NUCLEOTIDE SEQUENCE</scope>
    <source>
        <strain evidence="8">KCTC 13126</strain>
    </source>
</reference>
<gene>
    <name evidence="8" type="ORF">JIN87_00655</name>
</gene>
<keyword evidence="5 7" id="KW-0472">Membrane</keyword>
<feature type="transmembrane region" description="Helical" evidence="7">
    <location>
        <begin position="6"/>
        <end position="22"/>
    </location>
</feature>
<dbReference type="GO" id="GO:0005886">
    <property type="term" value="C:plasma membrane"/>
    <property type="evidence" value="ECO:0007669"/>
    <property type="project" value="TreeGrafter"/>
</dbReference>
<feature type="transmembrane region" description="Helical" evidence="7">
    <location>
        <begin position="342"/>
        <end position="362"/>
    </location>
</feature>
<feature type="transmembrane region" description="Helical" evidence="7">
    <location>
        <begin position="162"/>
        <end position="180"/>
    </location>
</feature>
<feature type="transmembrane region" description="Helical" evidence="7">
    <location>
        <begin position="397"/>
        <end position="416"/>
    </location>
</feature>
<sequence>MSIIPLLTFVLFTAMVGVISYFKSRDEDLSHSTGYFLAGRSLSWYVVAGSLFLTNISAEQLTGLNGNAFSYGASVMAWETVSVLGLLVMAWYFLPRYLKSGITTVPQFLEERFSTGMRRISSFIFLYALVIGFLPVVLYAGALTLGKLFDVSTVLGVSEMSALWIMITSLGLIGGCYAVFGGLKAVAVSDSINGIGLVIGGLLIPILALIRLGDGNIGEGWSTLITESPERMQAGGTNPEMGIPWTTLLTGMLLIQMFYWCTNQGIIQRALAAKNLAEGQKGLVGAAVLKIIGVSMLVLPGIVAWHMHQKGIIEVPVKTVNEDGSVLLNHDMAYPLLVKEVLPAYLTGFFGAAMFGAVLSSFNSGVNSMSTLFSLDIYKGMIRKDATDEETVRAGKIFGSILIVVCILMAPAISLADGLYTLMRMVMAVINVPIMTVILFGILSKRGPALSGYVGLPFGMAFFSFAHFYLENDYGFFKWHWLHSVGLNFVLTMLVMLAIRYWKPRETPYRQPDSGAVELFNWKYLSAATVVLVGLLLTLYFTFSEFGILAT</sequence>
<dbReference type="NCBIfam" id="TIGR00813">
    <property type="entry name" value="sss"/>
    <property type="match status" value="1"/>
</dbReference>
<dbReference type="RefSeq" id="WP_200353566.1">
    <property type="nucleotide sequence ID" value="NZ_JAENIL010000001.1"/>
</dbReference>
<dbReference type="PANTHER" id="PTHR11819">
    <property type="entry name" value="SOLUTE CARRIER FAMILY 5"/>
    <property type="match status" value="1"/>
</dbReference>
<evidence type="ECO:0000256" key="7">
    <source>
        <dbReference type="SAM" id="Phobius"/>
    </source>
</evidence>
<feature type="transmembrane region" description="Helical" evidence="7">
    <location>
        <begin position="242"/>
        <end position="262"/>
    </location>
</feature>
<feature type="transmembrane region" description="Helical" evidence="7">
    <location>
        <begin position="450"/>
        <end position="469"/>
    </location>
</feature>
<feature type="transmembrane region" description="Helical" evidence="7">
    <location>
        <begin position="192"/>
        <end position="212"/>
    </location>
</feature>
<accession>A0A934RS43</accession>
<comment type="similarity">
    <text evidence="2 6">Belongs to the sodium:solute symporter (SSF) (TC 2.A.21) family.</text>
</comment>
<dbReference type="PANTHER" id="PTHR11819:SF195">
    <property type="entry name" value="SODIUM_GLUCOSE COTRANSPORTER 4"/>
    <property type="match status" value="1"/>
</dbReference>
<dbReference type="PROSITE" id="PS50283">
    <property type="entry name" value="NA_SOLUT_SYMP_3"/>
    <property type="match status" value="1"/>
</dbReference>
<feature type="transmembrane region" description="Helical" evidence="7">
    <location>
        <begin position="122"/>
        <end position="142"/>
    </location>
</feature>
<evidence type="ECO:0000256" key="5">
    <source>
        <dbReference type="ARBA" id="ARBA00023136"/>
    </source>
</evidence>
<dbReference type="NCBIfam" id="NF007790">
    <property type="entry name" value="PRK10484.1"/>
    <property type="match status" value="1"/>
</dbReference>
<dbReference type="InterPro" id="IPR001734">
    <property type="entry name" value="Na/solute_symporter"/>
</dbReference>
<protein>
    <submittedName>
        <fullName evidence="8">Solute:sodium symporter family transporter</fullName>
    </submittedName>
</protein>
<evidence type="ECO:0000256" key="3">
    <source>
        <dbReference type="ARBA" id="ARBA00022692"/>
    </source>
</evidence>
<name>A0A934RS43_9BACT</name>
<dbReference type="Proteomes" id="UP000617628">
    <property type="component" value="Unassembled WGS sequence"/>
</dbReference>
<organism evidence="8 9">
    <name type="scientific">Pelagicoccus mobilis</name>
    <dbReference type="NCBI Taxonomy" id="415221"/>
    <lineage>
        <taxon>Bacteria</taxon>
        <taxon>Pseudomonadati</taxon>
        <taxon>Verrucomicrobiota</taxon>
        <taxon>Opitutia</taxon>
        <taxon>Puniceicoccales</taxon>
        <taxon>Pelagicoccaceae</taxon>
        <taxon>Pelagicoccus</taxon>
    </lineage>
</organism>
<evidence type="ECO:0000313" key="9">
    <source>
        <dbReference type="Proteomes" id="UP000617628"/>
    </source>
</evidence>
<comment type="caution">
    <text evidence="8">The sequence shown here is derived from an EMBL/GenBank/DDBJ whole genome shotgun (WGS) entry which is preliminary data.</text>
</comment>
<evidence type="ECO:0000313" key="8">
    <source>
        <dbReference type="EMBL" id="MBK1875351.1"/>
    </source>
</evidence>